<reference evidence="11 12" key="1">
    <citation type="submission" date="2015-04" db="EMBL/GenBank/DDBJ databases">
        <authorList>
            <person name="Syromyatnikov M.Y."/>
            <person name="Popov V.N."/>
        </authorList>
    </citation>
    <scope>NUCLEOTIDE SEQUENCE [LARGE SCALE GENOMIC DNA]</scope>
    <source>
        <strain evidence="11">WF-38-12</strain>
    </source>
</reference>
<dbReference type="GO" id="GO:0016020">
    <property type="term" value="C:membrane"/>
    <property type="evidence" value="ECO:0007669"/>
    <property type="project" value="UniProtKB-SubCell"/>
</dbReference>
<dbReference type="InterPro" id="IPR050360">
    <property type="entry name" value="MFS_Sugar_Transporters"/>
</dbReference>
<dbReference type="Gene3D" id="1.20.1250.20">
    <property type="entry name" value="MFS general substrate transporter like domains"/>
    <property type="match status" value="1"/>
</dbReference>
<organism evidence="11 12">
    <name type="scientific">Talaromyces islandicus</name>
    <name type="common">Penicillium islandicum</name>
    <dbReference type="NCBI Taxonomy" id="28573"/>
    <lineage>
        <taxon>Eukaryota</taxon>
        <taxon>Fungi</taxon>
        <taxon>Dikarya</taxon>
        <taxon>Ascomycota</taxon>
        <taxon>Pezizomycotina</taxon>
        <taxon>Eurotiomycetes</taxon>
        <taxon>Eurotiomycetidae</taxon>
        <taxon>Eurotiales</taxon>
        <taxon>Trichocomaceae</taxon>
        <taxon>Talaromyces</taxon>
        <taxon>Talaromyces sect. Islandici</taxon>
    </lineage>
</organism>
<feature type="region of interest" description="Disordered" evidence="8">
    <location>
        <begin position="483"/>
        <end position="514"/>
    </location>
</feature>
<keyword evidence="6 9" id="KW-0472">Membrane</keyword>
<evidence type="ECO:0000256" key="7">
    <source>
        <dbReference type="RuleBase" id="RU003346"/>
    </source>
</evidence>
<dbReference type="InterPro" id="IPR036259">
    <property type="entry name" value="MFS_trans_sf"/>
</dbReference>
<dbReference type="AlphaFoldDB" id="A0A0U1LMX7"/>
<feature type="transmembrane region" description="Helical" evidence="9">
    <location>
        <begin position="178"/>
        <end position="200"/>
    </location>
</feature>
<sequence length="514" mass="56341">MTFLVGRPLNWAITAVAGSGFLLFGYDQGVMSGLLTGTAFTKTFPEIDTTSTGHGSSSLQGTVVAIYEIGCFFGAIICILAGEKLGRRMCILIGSAVLSVGAALQASSYSIPQMIVGRIVAGIGNGMNTSTIPVWHSELMKASNRGKGLCIELAINIFGVALSYWVDYGMSFVDNDSQFRFPIAFQVVFALLTFGGILVLPESPRWLVAHDRHDEAKQILWSIQPDARDIDIDDPKLNRDIAEIVYAIQEEREASSGGSFRTMLKNGEQKFLYRTLLGIGGQFMQQISGINLITYYAPVIFEQSVGLSHNLSLLLAGFNGIAYFLSSMVPIWIIDRLGRRKLMLFAAAGQCACMAILAGTVSNGGKAAGIVASVMLFLFNFFFAVGLLAIPWLLPAEYAPLAIRTRSAALATASNWIFTFLVVEITPVSINNIGWRTYVYFAVFNFCFLPLIYFYYPETRNLSLEDIDKLFTGDNILLHWKPSMDESEGPGPLPAAEKKWQGESQQVEFVKQDS</sequence>
<dbReference type="PROSITE" id="PS50850">
    <property type="entry name" value="MFS"/>
    <property type="match status" value="1"/>
</dbReference>
<dbReference type="OMA" id="GQAVCMA"/>
<dbReference type="OrthoDB" id="6133115at2759"/>
<feature type="transmembrane region" description="Helical" evidence="9">
    <location>
        <begin position="271"/>
        <end position="293"/>
    </location>
</feature>
<dbReference type="EMBL" id="CVMT01000001">
    <property type="protein sequence ID" value="CRG83766.1"/>
    <property type="molecule type" value="Genomic_DNA"/>
</dbReference>
<feature type="transmembrane region" description="Helical" evidence="9">
    <location>
        <begin position="9"/>
        <end position="26"/>
    </location>
</feature>
<dbReference type="InterPro" id="IPR003663">
    <property type="entry name" value="Sugar/inositol_transpt"/>
</dbReference>
<evidence type="ECO:0000256" key="8">
    <source>
        <dbReference type="SAM" id="MobiDB-lite"/>
    </source>
</evidence>
<dbReference type="GO" id="GO:0005351">
    <property type="term" value="F:carbohydrate:proton symporter activity"/>
    <property type="evidence" value="ECO:0007669"/>
    <property type="project" value="TreeGrafter"/>
</dbReference>
<keyword evidence="12" id="KW-1185">Reference proteome</keyword>
<feature type="transmembrane region" description="Helical" evidence="9">
    <location>
        <begin position="407"/>
        <end position="426"/>
    </location>
</feature>
<keyword evidence="11" id="KW-0762">Sugar transport</keyword>
<evidence type="ECO:0000256" key="5">
    <source>
        <dbReference type="ARBA" id="ARBA00022989"/>
    </source>
</evidence>
<evidence type="ECO:0000256" key="6">
    <source>
        <dbReference type="ARBA" id="ARBA00023136"/>
    </source>
</evidence>
<keyword evidence="4 9" id="KW-0812">Transmembrane</keyword>
<evidence type="ECO:0000259" key="10">
    <source>
        <dbReference type="PROSITE" id="PS50850"/>
    </source>
</evidence>
<evidence type="ECO:0000256" key="9">
    <source>
        <dbReference type="SAM" id="Phobius"/>
    </source>
</evidence>
<evidence type="ECO:0000256" key="4">
    <source>
        <dbReference type="ARBA" id="ARBA00022692"/>
    </source>
</evidence>
<feature type="domain" description="Major facilitator superfamily (MFS) profile" evidence="10">
    <location>
        <begin position="13"/>
        <end position="460"/>
    </location>
</feature>
<evidence type="ECO:0000256" key="3">
    <source>
        <dbReference type="ARBA" id="ARBA00022448"/>
    </source>
</evidence>
<evidence type="ECO:0000256" key="2">
    <source>
        <dbReference type="ARBA" id="ARBA00010992"/>
    </source>
</evidence>
<dbReference type="FunFam" id="1.20.1250.20:FF:000061">
    <property type="entry name" value="MFS sugar transporter"/>
    <property type="match status" value="1"/>
</dbReference>
<keyword evidence="5 9" id="KW-1133">Transmembrane helix</keyword>
<dbReference type="PRINTS" id="PR00171">
    <property type="entry name" value="SUGRTRNSPORT"/>
</dbReference>
<keyword evidence="3 7" id="KW-0813">Transport</keyword>
<gene>
    <name evidence="11" type="ORF">PISL3812_01122</name>
</gene>
<dbReference type="PANTHER" id="PTHR48022:SF28">
    <property type="entry name" value="MAJOR FACILITATOR SUPERFAMILY (MFS) PROFILE DOMAIN-CONTAINING PROTEIN-RELATED"/>
    <property type="match status" value="1"/>
</dbReference>
<dbReference type="InterPro" id="IPR005828">
    <property type="entry name" value="MFS_sugar_transport-like"/>
</dbReference>
<evidence type="ECO:0000256" key="1">
    <source>
        <dbReference type="ARBA" id="ARBA00004141"/>
    </source>
</evidence>
<dbReference type="SUPFAM" id="SSF103473">
    <property type="entry name" value="MFS general substrate transporter"/>
    <property type="match status" value="1"/>
</dbReference>
<evidence type="ECO:0000313" key="11">
    <source>
        <dbReference type="EMBL" id="CRG83766.1"/>
    </source>
</evidence>
<feature type="transmembrane region" description="Helical" evidence="9">
    <location>
        <begin position="64"/>
        <end position="82"/>
    </location>
</feature>
<feature type="transmembrane region" description="Helical" evidence="9">
    <location>
        <begin position="342"/>
        <end position="361"/>
    </location>
</feature>
<feature type="transmembrane region" description="Helical" evidence="9">
    <location>
        <begin position="438"/>
        <end position="456"/>
    </location>
</feature>
<dbReference type="Pfam" id="PF00083">
    <property type="entry name" value="Sugar_tr"/>
    <property type="match status" value="1"/>
</dbReference>
<dbReference type="NCBIfam" id="TIGR00879">
    <property type="entry name" value="SP"/>
    <property type="match status" value="1"/>
</dbReference>
<dbReference type="InterPro" id="IPR020846">
    <property type="entry name" value="MFS_dom"/>
</dbReference>
<accession>A0A0U1LMX7</accession>
<protein>
    <submittedName>
        <fullName evidence="11">Sugar transporter STL1</fullName>
    </submittedName>
</protein>
<name>A0A0U1LMX7_TALIS</name>
<comment type="subcellular location">
    <subcellularLocation>
        <location evidence="1">Membrane</location>
        <topology evidence="1">Multi-pass membrane protein</topology>
    </subcellularLocation>
</comment>
<feature type="transmembrane region" description="Helical" evidence="9">
    <location>
        <begin position="148"/>
        <end position="166"/>
    </location>
</feature>
<comment type="similarity">
    <text evidence="2 7">Belongs to the major facilitator superfamily. Sugar transporter (TC 2.A.1.1) family.</text>
</comment>
<dbReference type="PANTHER" id="PTHR48022">
    <property type="entry name" value="PLASTIDIC GLUCOSE TRANSPORTER 4"/>
    <property type="match status" value="1"/>
</dbReference>
<evidence type="ECO:0000313" key="12">
    <source>
        <dbReference type="Proteomes" id="UP000054383"/>
    </source>
</evidence>
<feature type="transmembrane region" description="Helical" evidence="9">
    <location>
        <begin position="313"/>
        <end position="335"/>
    </location>
</feature>
<proteinExistence type="inferred from homology"/>
<feature type="transmembrane region" description="Helical" evidence="9">
    <location>
        <begin position="367"/>
        <end position="395"/>
    </location>
</feature>
<dbReference type="Proteomes" id="UP000054383">
    <property type="component" value="Unassembled WGS sequence"/>
</dbReference>